<reference evidence="5 6" key="2">
    <citation type="submission" date="2019-05" db="EMBL/GenBank/DDBJ databases">
        <title>Glycomyces buryatensis sp. nov.</title>
        <authorList>
            <person name="Nikitina E."/>
        </authorList>
    </citation>
    <scope>NUCLEOTIDE SEQUENCE [LARGE SCALE GENOMIC DNA]</scope>
    <source>
        <strain evidence="5 6">18</strain>
    </source>
</reference>
<comment type="caution">
    <text evidence="5">The sequence shown here is derived from an EMBL/GenBank/DDBJ whole genome shotgun (WGS) entry which is preliminary data.</text>
</comment>
<evidence type="ECO:0000256" key="3">
    <source>
        <dbReference type="ARBA" id="ARBA00022448"/>
    </source>
</evidence>
<keyword evidence="4" id="KW-0732">Signal</keyword>
<proteinExistence type="inferred from homology"/>
<dbReference type="InterPro" id="IPR006311">
    <property type="entry name" value="TAT_signal"/>
</dbReference>
<evidence type="ECO:0000256" key="4">
    <source>
        <dbReference type="ARBA" id="ARBA00022729"/>
    </source>
</evidence>
<dbReference type="RefSeq" id="WP_136536954.1">
    <property type="nucleotide sequence ID" value="NZ_STGY01000074.1"/>
</dbReference>
<dbReference type="PROSITE" id="PS51257">
    <property type="entry name" value="PROKAR_LIPOPROTEIN"/>
    <property type="match status" value="1"/>
</dbReference>
<dbReference type="Gene3D" id="3.40.190.10">
    <property type="entry name" value="Periplasmic binding protein-like II"/>
    <property type="match status" value="2"/>
</dbReference>
<evidence type="ECO:0000256" key="2">
    <source>
        <dbReference type="ARBA" id="ARBA00008520"/>
    </source>
</evidence>
<keyword evidence="6" id="KW-1185">Reference proteome</keyword>
<name>A0A4S8PZI7_9ACTN</name>
<dbReference type="InterPro" id="IPR050490">
    <property type="entry name" value="Bact_solute-bd_prot1"/>
</dbReference>
<sequence>MVEITRRNLFGAVGIGAGSLALGTTAGCSDSSPTGGAGGDYELPTYQAAPELTIEPAHVTETEGMENIYTDTVKEYFKSVDREPGSGGTVTSFQLTWGDPSTKREDNPYWQELEKRVGVTWEPTFVPQPVYDEKFSTMLAGGDIPDLVFVNDQSAIELQAIQDGAFADLSEVLSGDNILKWPNLAARKEEIWKASLKDGRIYQIPSPAWALTNLPIMRTDLIDQTSIGRTPQNADEMLTMLKEVTALGSGPGDQKLYGVNQYDPINNPLWKRMFRVGSDWQLDDSGKLIHAIETPQYKEMLTWLAAAWAEGVFDPNSMTATPADIVSGSALTWRAVTDTFMTPDGLMLMEKDLPGATWDYFDVPGYDGEGQLVVRNIPYGKSTCVGFQVAEDEDRLTEVLNVLDYFCAPYGSEEQLFLGYGVEGEYFEFNEFGIPVLDPEKAPDMGVQNVGVTSGDNSYRGHPNQAPWVESFTAVMESMAEHSIARDLEGLESQSQTFVSKGAQLVASWDDFDRGVVSGRESVDDLESFIGEYMAAGGEKIRAEYTEALGK</sequence>
<evidence type="ECO:0000313" key="5">
    <source>
        <dbReference type="EMBL" id="THV35585.1"/>
    </source>
</evidence>
<dbReference type="Pfam" id="PF13416">
    <property type="entry name" value="SBP_bac_8"/>
    <property type="match status" value="1"/>
</dbReference>
<dbReference type="PANTHER" id="PTHR43649">
    <property type="entry name" value="ARABINOSE-BINDING PROTEIN-RELATED"/>
    <property type="match status" value="1"/>
</dbReference>
<gene>
    <name evidence="5" type="ORF">FAB82_23235</name>
</gene>
<organism evidence="5 6">
    <name type="scientific">Glycomyces buryatensis</name>
    <dbReference type="NCBI Taxonomy" id="2570927"/>
    <lineage>
        <taxon>Bacteria</taxon>
        <taxon>Bacillati</taxon>
        <taxon>Actinomycetota</taxon>
        <taxon>Actinomycetes</taxon>
        <taxon>Glycomycetales</taxon>
        <taxon>Glycomycetaceae</taxon>
        <taxon>Glycomyces</taxon>
    </lineage>
</organism>
<dbReference type="Proteomes" id="UP000308760">
    <property type="component" value="Unassembled WGS sequence"/>
</dbReference>
<dbReference type="InterPro" id="IPR006059">
    <property type="entry name" value="SBP"/>
</dbReference>
<dbReference type="PANTHER" id="PTHR43649:SF31">
    <property type="entry name" value="SN-GLYCEROL-3-PHOSPHATE-BINDING PERIPLASMIC PROTEIN UGPB"/>
    <property type="match status" value="1"/>
</dbReference>
<dbReference type="PROSITE" id="PS51318">
    <property type="entry name" value="TAT"/>
    <property type="match status" value="1"/>
</dbReference>
<protein>
    <submittedName>
        <fullName evidence="5">Extracellular solute-binding protein</fullName>
    </submittedName>
</protein>
<accession>A0A4S8PZI7</accession>
<comment type="subcellular location">
    <subcellularLocation>
        <location evidence="1">Cell envelope</location>
    </subcellularLocation>
</comment>
<reference evidence="6" key="1">
    <citation type="submission" date="2019-04" db="EMBL/GenBank/DDBJ databases">
        <title>Nocardioides xinjiangensis sp. nov.</title>
        <authorList>
            <person name="Liu S."/>
        </authorList>
    </citation>
    <scope>NUCLEOTIDE SEQUENCE [LARGE SCALE GENOMIC DNA]</scope>
    <source>
        <strain evidence="6">18</strain>
    </source>
</reference>
<dbReference type="OrthoDB" id="2513152at2"/>
<comment type="similarity">
    <text evidence="2">Belongs to the bacterial solute-binding protein 1 family.</text>
</comment>
<keyword evidence="3" id="KW-0813">Transport</keyword>
<dbReference type="AlphaFoldDB" id="A0A4S8PZI7"/>
<evidence type="ECO:0000256" key="1">
    <source>
        <dbReference type="ARBA" id="ARBA00004196"/>
    </source>
</evidence>
<dbReference type="EMBL" id="STGY01000074">
    <property type="protein sequence ID" value="THV35585.1"/>
    <property type="molecule type" value="Genomic_DNA"/>
</dbReference>
<dbReference type="SUPFAM" id="SSF53850">
    <property type="entry name" value="Periplasmic binding protein-like II"/>
    <property type="match status" value="1"/>
</dbReference>
<evidence type="ECO:0000313" key="6">
    <source>
        <dbReference type="Proteomes" id="UP000308760"/>
    </source>
</evidence>